<evidence type="ECO:0000256" key="2">
    <source>
        <dbReference type="ARBA" id="ARBA00023125"/>
    </source>
</evidence>
<keyword evidence="6" id="KW-1185">Reference proteome</keyword>
<dbReference type="InterPro" id="IPR052362">
    <property type="entry name" value="HTH-GbsR_regulator"/>
</dbReference>
<organism evidence="5 6">
    <name type="scientific">Niallia hominis</name>
    <dbReference type="NCBI Taxonomy" id="3133173"/>
    <lineage>
        <taxon>Bacteria</taxon>
        <taxon>Bacillati</taxon>
        <taxon>Bacillota</taxon>
        <taxon>Bacilli</taxon>
        <taxon>Bacillales</taxon>
        <taxon>Bacillaceae</taxon>
        <taxon>Niallia</taxon>
    </lineage>
</organism>
<dbReference type="InterPro" id="IPR026282">
    <property type="entry name" value="MJ1563"/>
</dbReference>
<evidence type="ECO:0000256" key="4">
    <source>
        <dbReference type="PIRNR" id="PIRNR006707"/>
    </source>
</evidence>
<dbReference type="Proteomes" id="UP001465426">
    <property type="component" value="Unassembled WGS sequence"/>
</dbReference>
<comment type="similarity">
    <text evidence="4">Belongs to the GbsR family.</text>
</comment>
<comment type="caution">
    <text evidence="5">The sequence shown here is derived from an EMBL/GenBank/DDBJ whole genome shotgun (WGS) entry which is preliminary data.</text>
</comment>
<dbReference type="RefSeq" id="WP_031534108.1">
    <property type="nucleotide sequence ID" value="NZ_JBBMFN010000001.1"/>
</dbReference>
<dbReference type="InterPro" id="IPR036388">
    <property type="entry name" value="WH-like_DNA-bd_sf"/>
</dbReference>
<dbReference type="PANTHER" id="PTHR38465">
    <property type="entry name" value="HTH-TYPE TRANSCRIPTIONAL REGULATOR MJ1563-RELATED"/>
    <property type="match status" value="1"/>
</dbReference>
<proteinExistence type="inferred from homology"/>
<dbReference type="InterPro" id="IPR036390">
    <property type="entry name" value="WH_DNA-bd_sf"/>
</dbReference>
<protein>
    <recommendedName>
        <fullName evidence="4">HTH-type transcriptional regulator</fullName>
    </recommendedName>
</protein>
<sequence>MTDREQLNIARERVIDSVAQNMDLYGVTESIGRLYGMLLFQQDPMTLDEMKEELGMSKTSMSTSVRTLLELKMVDKVWRKGVRKDLYKAEEDWYQSFIDFFTIKWRLAITENVYAIEKSINELRVLINKDDISEDVKKDAENDLEKLNYAINYYNWLDRFVDSLESHEIFHLVPKKEDEK</sequence>
<dbReference type="PANTHER" id="PTHR38465:SF1">
    <property type="entry name" value="HTH-TYPE TRANSCRIPTIONAL REGULATOR MJ1563-RELATED"/>
    <property type="match status" value="1"/>
</dbReference>
<dbReference type="PIRSF" id="PIRSF006707">
    <property type="entry name" value="MJ1563"/>
    <property type="match status" value="1"/>
</dbReference>
<accession>A0ABV1EXD9</accession>
<reference evidence="5 6" key="1">
    <citation type="submission" date="2024-03" db="EMBL/GenBank/DDBJ databases">
        <title>Human intestinal bacterial collection.</title>
        <authorList>
            <person name="Pauvert C."/>
            <person name="Hitch T.C.A."/>
            <person name="Clavel T."/>
        </authorList>
    </citation>
    <scope>NUCLEOTIDE SEQUENCE [LARGE SCALE GENOMIC DNA]</scope>
    <source>
        <strain evidence="5 6">CLA-SR-H024</strain>
    </source>
</reference>
<evidence type="ECO:0000256" key="3">
    <source>
        <dbReference type="ARBA" id="ARBA00023163"/>
    </source>
</evidence>
<name>A0ABV1EXD9_9BACI</name>
<gene>
    <name evidence="5" type="ORF">WMO63_01660</name>
</gene>
<keyword evidence="2 4" id="KW-0238">DNA-binding</keyword>
<dbReference type="SUPFAM" id="SSF46785">
    <property type="entry name" value="Winged helix' DNA-binding domain"/>
    <property type="match status" value="1"/>
</dbReference>
<keyword evidence="3 4" id="KW-0804">Transcription</keyword>
<evidence type="ECO:0000256" key="1">
    <source>
        <dbReference type="ARBA" id="ARBA00023015"/>
    </source>
</evidence>
<keyword evidence="1 4" id="KW-0805">Transcription regulation</keyword>
<dbReference type="EMBL" id="JBBMFN010000001">
    <property type="protein sequence ID" value="MEQ2464374.1"/>
    <property type="molecule type" value="Genomic_DNA"/>
</dbReference>
<dbReference type="Gene3D" id="1.10.10.10">
    <property type="entry name" value="Winged helix-like DNA-binding domain superfamily/Winged helix DNA-binding domain"/>
    <property type="match status" value="1"/>
</dbReference>
<evidence type="ECO:0000313" key="6">
    <source>
        <dbReference type="Proteomes" id="UP001465426"/>
    </source>
</evidence>
<evidence type="ECO:0000313" key="5">
    <source>
        <dbReference type="EMBL" id="MEQ2464374.1"/>
    </source>
</evidence>